<feature type="chain" id="PRO_5036186067" evidence="1">
    <location>
        <begin position="39"/>
        <end position="428"/>
    </location>
</feature>
<dbReference type="InterPro" id="IPR017850">
    <property type="entry name" value="Alkaline_phosphatase_core_sf"/>
</dbReference>
<dbReference type="PANTHER" id="PTHR10151">
    <property type="entry name" value="ECTONUCLEOTIDE PYROPHOSPHATASE/PHOSPHODIESTERASE"/>
    <property type="match status" value="1"/>
</dbReference>
<dbReference type="Pfam" id="PF01663">
    <property type="entry name" value="Phosphodiest"/>
    <property type="match status" value="1"/>
</dbReference>
<organism evidence="2 4">
    <name type="scientific">Modestobacter muralis</name>
    <dbReference type="NCBI Taxonomy" id="1608614"/>
    <lineage>
        <taxon>Bacteria</taxon>
        <taxon>Bacillati</taxon>
        <taxon>Actinomycetota</taxon>
        <taxon>Actinomycetes</taxon>
        <taxon>Geodermatophilales</taxon>
        <taxon>Geodermatophilaceae</taxon>
        <taxon>Modestobacter</taxon>
    </lineage>
</organism>
<comment type="caution">
    <text evidence="2">The sequence shown here is derived from an EMBL/GenBank/DDBJ whole genome shotgun (WGS) entry which is preliminary data.</text>
</comment>
<evidence type="ECO:0000313" key="5">
    <source>
        <dbReference type="Proteomes" id="UP000471152"/>
    </source>
</evidence>
<dbReference type="GO" id="GO:0016787">
    <property type="term" value="F:hydrolase activity"/>
    <property type="evidence" value="ECO:0007669"/>
    <property type="project" value="UniProtKB-ARBA"/>
</dbReference>
<dbReference type="Proteomes" id="UP000471152">
    <property type="component" value="Unassembled WGS sequence"/>
</dbReference>
<gene>
    <name evidence="3" type="ORF">G3R41_15230</name>
    <name evidence="2" type="ORF">GCU67_14580</name>
</gene>
<evidence type="ECO:0000313" key="4">
    <source>
        <dbReference type="Proteomes" id="UP000468828"/>
    </source>
</evidence>
<dbReference type="Proteomes" id="UP000468828">
    <property type="component" value="Unassembled WGS sequence"/>
</dbReference>
<protein>
    <submittedName>
        <fullName evidence="2">Alkaline phosphatase family protein</fullName>
    </submittedName>
</protein>
<dbReference type="InterPro" id="IPR002591">
    <property type="entry name" value="Phosphodiest/P_Trfase"/>
</dbReference>
<accession>A0A6P0EWT2</accession>
<dbReference type="PANTHER" id="PTHR10151:SF120">
    <property type="entry name" value="BIS(5'-ADENOSYL)-TRIPHOSPHATASE"/>
    <property type="match status" value="1"/>
</dbReference>
<dbReference type="RefSeq" id="WP_163611947.1">
    <property type="nucleotide sequence ID" value="NZ_JAAGWB010000043.1"/>
</dbReference>
<dbReference type="Gene3D" id="3.40.720.10">
    <property type="entry name" value="Alkaline Phosphatase, subunit A"/>
    <property type="match status" value="1"/>
</dbReference>
<evidence type="ECO:0000256" key="1">
    <source>
        <dbReference type="SAM" id="SignalP"/>
    </source>
</evidence>
<dbReference type="EMBL" id="JAAGWB010000043">
    <property type="protein sequence ID" value="NEN52268.1"/>
    <property type="molecule type" value="Genomic_DNA"/>
</dbReference>
<evidence type="ECO:0000313" key="3">
    <source>
        <dbReference type="EMBL" id="NEN52268.1"/>
    </source>
</evidence>
<dbReference type="AlphaFoldDB" id="A0A6P0EWT2"/>
<proteinExistence type="predicted"/>
<reference evidence="3 5" key="2">
    <citation type="submission" date="2020-02" db="EMBL/GenBank/DDBJ databases">
        <title>The WGS of Modestobacter muralis DSM 100205.</title>
        <authorList>
            <person name="Jiang Z."/>
        </authorList>
    </citation>
    <scope>NUCLEOTIDE SEQUENCE [LARGE SCALE GENOMIC DNA]</scope>
    <source>
        <strain evidence="3 5">DSM 100205</strain>
    </source>
</reference>
<name>A0A6P0EWT2_9ACTN</name>
<feature type="signal peptide" evidence="1">
    <location>
        <begin position="1"/>
        <end position="38"/>
    </location>
</feature>
<dbReference type="PROSITE" id="PS51318">
    <property type="entry name" value="TAT"/>
    <property type="match status" value="1"/>
</dbReference>
<dbReference type="EMBL" id="JAAGWH010000041">
    <property type="protein sequence ID" value="NEK95380.1"/>
    <property type="molecule type" value="Genomic_DNA"/>
</dbReference>
<dbReference type="InterPro" id="IPR006311">
    <property type="entry name" value="TAT_signal"/>
</dbReference>
<keyword evidence="1" id="KW-0732">Signal</keyword>
<dbReference type="SUPFAM" id="SSF53649">
    <property type="entry name" value="Alkaline phosphatase-like"/>
    <property type="match status" value="1"/>
</dbReference>
<evidence type="ECO:0000313" key="2">
    <source>
        <dbReference type="EMBL" id="NEK95380.1"/>
    </source>
</evidence>
<sequence length="428" mass="45511">MTQLPQVPLSRRRFLAAGAATGAAVVLSAAAGAPDARAAGPGPRVYVLVVDGCRPDEISPVLTPRLAALRSAGTTFPLARSLPVMETIPNHTMMMTGVRPDRTGVPSNSVFDRVEGVVRDLDRPGDLRFPTLLERLRTGARTTGSVLSKEYLFGVFGTRATYRWEPFPLLPVTDHAPDAATTDALIAMVDGPDPDFVFTNLGDVDRFGHADVTGTTVQAARRLALASTDLQVGRFVDHLRATGRWERSVLLVLADHSMDFSLPTSTISVNRVLAPRPDLQASITIAQNGGADLLYWTGPPARRKAGLTEVRRLVQAHPGVLSVHVPGSLRLGPEAGDLLAYARPGWRFTDPEPTSNPIPGNHGHPATEPIPFFLSGGHPALRQGLSSSAQARTVDVAPTVGAVFGLTAPTGGYDGAPRREAFVALPLR</sequence>
<reference evidence="2 4" key="1">
    <citation type="submission" date="2020-01" db="EMBL/GenBank/DDBJ databases">
        <title>the WGS Modestobacter muralis CPCC 204518.</title>
        <authorList>
            <person name="Jiang Z."/>
        </authorList>
    </citation>
    <scope>NUCLEOTIDE SEQUENCE [LARGE SCALE GENOMIC DNA]</scope>
    <source>
        <strain evidence="2 4">DSM 100205</strain>
    </source>
</reference>
<keyword evidence="4" id="KW-1185">Reference proteome</keyword>